<dbReference type="SUPFAM" id="SSF52833">
    <property type="entry name" value="Thioredoxin-like"/>
    <property type="match status" value="1"/>
</dbReference>
<name>A0A4V6RQV0_9EURO</name>
<proteinExistence type="inferred from homology"/>
<comment type="similarity">
    <text evidence="1">Belongs to the GST superfamily.</text>
</comment>
<comment type="caution">
    <text evidence="4">The sequence shown here is derived from an EMBL/GenBank/DDBJ whole genome shotgun (WGS) entry which is preliminary data.</text>
</comment>
<dbReference type="InterPro" id="IPR004045">
    <property type="entry name" value="Glutathione_S-Trfase_N"/>
</dbReference>
<feature type="domain" description="GST N-terminal" evidence="2">
    <location>
        <begin position="1"/>
        <end position="80"/>
    </location>
</feature>
<evidence type="ECO:0000259" key="3">
    <source>
        <dbReference type="PROSITE" id="PS50405"/>
    </source>
</evidence>
<evidence type="ECO:0008006" key="6">
    <source>
        <dbReference type="Google" id="ProtNLM"/>
    </source>
</evidence>
<protein>
    <recommendedName>
        <fullName evidence="6">GST N-terminal domain-containing protein</fullName>
    </recommendedName>
</protein>
<evidence type="ECO:0000313" key="5">
    <source>
        <dbReference type="Proteomes" id="UP000308092"/>
    </source>
</evidence>
<sequence>MALDQSWPAWDSNQLVDYPGTTGLPYEQVTFPVLDVKTPEYVAINPNGRLPALYDPNIDLTLWESGTIVEYLMQRYYKEHPLSFPQGSNKASITQRWLFFQTSGQTPYFGQALWFKKFHPERIPSLAGQSADNGGPWLVGQRYFYAELACLSCQIIVTRVIQSEDGYTVEDFPHVRDWLNRMLERPSVQRAMENVQPIR</sequence>
<dbReference type="PROSITE" id="PS50405">
    <property type="entry name" value="GST_CTER"/>
    <property type="match status" value="1"/>
</dbReference>
<dbReference type="InterPro" id="IPR036282">
    <property type="entry name" value="Glutathione-S-Trfase_C_sf"/>
</dbReference>
<accession>A0A4V6RQV0</accession>
<dbReference type="SFLD" id="SFLDG00358">
    <property type="entry name" value="Main_(cytGST)"/>
    <property type="match status" value="1"/>
</dbReference>
<dbReference type="Gene3D" id="1.20.1050.10">
    <property type="match status" value="2"/>
</dbReference>
<evidence type="ECO:0000256" key="1">
    <source>
        <dbReference type="ARBA" id="ARBA00007409"/>
    </source>
</evidence>
<dbReference type="EMBL" id="SOSA01000152">
    <property type="protein sequence ID" value="THC95544.1"/>
    <property type="molecule type" value="Genomic_DNA"/>
</dbReference>
<dbReference type="InterPro" id="IPR036249">
    <property type="entry name" value="Thioredoxin-like_sf"/>
</dbReference>
<dbReference type="Pfam" id="PF02798">
    <property type="entry name" value="GST_N"/>
    <property type="match status" value="1"/>
</dbReference>
<dbReference type="STRING" id="1220188.A0A4V6RQV0"/>
<reference evidence="4 5" key="1">
    <citation type="submission" date="2019-03" db="EMBL/GenBank/DDBJ databases">
        <title>The genome sequence of a newly discovered highly antifungal drug resistant Aspergillus species, Aspergillus tanneri NIH 1004.</title>
        <authorList>
            <person name="Mounaud S."/>
            <person name="Singh I."/>
            <person name="Joardar V."/>
            <person name="Pakala S."/>
            <person name="Pakala S."/>
            <person name="Venepally P."/>
            <person name="Hoover J."/>
            <person name="Nierman W."/>
            <person name="Chung J."/>
            <person name="Losada L."/>
        </authorList>
    </citation>
    <scope>NUCLEOTIDE SEQUENCE [LARGE SCALE GENOMIC DNA]</scope>
    <source>
        <strain evidence="4 5">NIH1004</strain>
    </source>
</reference>
<evidence type="ECO:0000313" key="4">
    <source>
        <dbReference type="EMBL" id="THC95544.1"/>
    </source>
</evidence>
<dbReference type="Proteomes" id="UP000308092">
    <property type="component" value="Unassembled WGS sequence"/>
</dbReference>
<organism evidence="4 5">
    <name type="scientific">Aspergillus tanneri</name>
    <dbReference type="NCBI Taxonomy" id="1220188"/>
    <lineage>
        <taxon>Eukaryota</taxon>
        <taxon>Fungi</taxon>
        <taxon>Dikarya</taxon>
        <taxon>Ascomycota</taxon>
        <taxon>Pezizomycotina</taxon>
        <taxon>Eurotiomycetes</taxon>
        <taxon>Eurotiomycetidae</taxon>
        <taxon>Eurotiales</taxon>
        <taxon>Aspergillaceae</taxon>
        <taxon>Aspergillus</taxon>
        <taxon>Aspergillus subgen. Circumdati</taxon>
    </lineage>
</organism>
<dbReference type="PANTHER" id="PTHR44051:SF23">
    <property type="entry name" value="GLUTATHIONE S-TRANSFERASE-LIKE PROTEIN TPCF"/>
    <property type="match status" value="1"/>
</dbReference>
<dbReference type="PANTHER" id="PTHR44051">
    <property type="entry name" value="GLUTATHIONE S-TRANSFERASE-RELATED"/>
    <property type="match status" value="1"/>
</dbReference>
<dbReference type="SUPFAM" id="SSF47616">
    <property type="entry name" value="GST C-terminal domain-like"/>
    <property type="match status" value="1"/>
</dbReference>
<dbReference type="InterPro" id="IPR040079">
    <property type="entry name" value="Glutathione_S-Trfase"/>
</dbReference>
<dbReference type="Gene3D" id="3.40.30.10">
    <property type="entry name" value="Glutaredoxin"/>
    <property type="match status" value="1"/>
</dbReference>
<dbReference type="InterPro" id="IPR010987">
    <property type="entry name" value="Glutathione-S-Trfase_C-like"/>
</dbReference>
<gene>
    <name evidence="4" type="ORF">EYZ11_004969</name>
</gene>
<feature type="domain" description="GST C-terminal" evidence="3">
    <location>
        <begin position="67"/>
        <end position="199"/>
    </location>
</feature>
<dbReference type="PROSITE" id="PS50404">
    <property type="entry name" value="GST_NTER"/>
    <property type="match status" value="1"/>
</dbReference>
<dbReference type="VEuPathDB" id="FungiDB:EYZ11_004969"/>
<dbReference type="SFLD" id="SFLDS00019">
    <property type="entry name" value="Glutathione_Transferase_(cytos"/>
    <property type="match status" value="1"/>
</dbReference>
<dbReference type="AlphaFoldDB" id="A0A4V6RQV0"/>
<keyword evidence="5" id="KW-1185">Reference proteome</keyword>
<evidence type="ECO:0000259" key="2">
    <source>
        <dbReference type="PROSITE" id="PS50404"/>
    </source>
</evidence>